<proteinExistence type="predicted"/>
<dbReference type="RefSeq" id="WP_143122529.1">
    <property type="nucleotide sequence ID" value="NZ_CP155571.1"/>
</dbReference>
<evidence type="ECO:0008006" key="3">
    <source>
        <dbReference type="Google" id="ProtNLM"/>
    </source>
</evidence>
<organism evidence="1 2">
    <name type="scientific">Sporomusa acidovorans (strain ATCC 49682 / DSM 3132 / Mol)</name>
    <dbReference type="NCBI Taxonomy" id="1123286"/>
    <lineage>
        <taxon>Bacteria</taxon>
        <taxon>Bacillati</taxon>
        <taxon>Bacillota</taxon>
        <taxon>Negativicutes</taxon>
        <taxon>Selenomonadales</taxon>
        <taxon>Sporomusaceae</taxon>
        <taxon>Sporomusa</taxon>
    </lineage>
</organism>
<protein>
    <recommendedName>
        <fullName evidence="3">YqaJ-like viral recombinase domain protein</fullName>
    </recommendedName>
</protein>
<evidence type="ECO:0000313" key="1">
    <source>
        <dbReference type="EMBL" id="XFO70951.1"/>
    </source>
</evidence>
<dbReference type="Proteomes" id="UP000216052">
    <property type="component" value="Chromosome"/>
</dbReference>
<evidence type="ECO:0000313" key="2">
    <source>
        <dbReference type="Proteomes" id="UP000216052"/>
    </source>
</evidence>
<keyword evidence="2" id="KW-1185">Reference proteome</keyword>
<dbReference type="EMBL" id="CP155571">
    <property type="protein sequence ID" value="XFO70951.1"/>
    <property type="molecule type" value="Genomic_DNA"/>
</dbReference>
<name>A0ABZ3IYS5_SPOA4</name>
<accession>A0ABZ3IYS5</accession>
<gene>
    <name evidence="1" type="ORF">SPACI_009510</name>
</gene>
<sequence>MQHNGAFVALWQPAFEGQAVFLQEDAGQINDRQPLLNELEDVWMGNFSENNGNITYEVSRDLRERTVRNHQLLVKQMVGLIRLRGAVPKCSKYIDLAAQLPEGNYFFEMKTFNQQNFVNQMRKGISQLYEYRYRYRYSHVVQNPNLWLVLEQPIQDGWYIDYLIRDRGINLCWKTGDSFDSPELCRMALSQLAIGRLVML</sequence>
<reference evidence="1" key="1">
    <citation type="submission" date="2024-05" db="EMBL/GenBank/DDBJ databases">
        <title>Isolation and characterization of Sporomusa carbonis sp. nov., a carboxydotrophic hydrogenogen in the genus of Sporomusa isolated from a charcoal burning pile.</title>
        <authorList>
            <person name="Boeer T."/>
            <person name="Rosenbaum F."/>
            <person name="Eysell L."/>
            <person name="Mueller V."/>
            <person name="Daniel R."/>
            <person name="Poehlein A."/>
        </authorList>
    </citation>
    <scope>NUCLEOTIDE SEQUENCE [LARGE SCALE GENOMIC DNA]</scope>
    <source>
        <strain evidence="1">DSM 3132</strain>
    </source>
</reference>